<organism evidence="2 3">
    <name type="scientific">Paludibaculum fermentans</name>
    <dbReference type="NCBI Taxonomy" id="1473598"/>
    <lineage>
        <taxon>Bacteria</taxon>
        <taxon>Pseudomonadati</taxon>
        <taxon>Acidobacteriota</taxon>
        <taxon>Terriglobia</taxon>
        <taxon>Bryobacterales</taxon>
        <taxon>Bryobacteraceae</taxon>
        <taxon>Paludibaculum</taxon>
    </lineage>
</organism>
<dbReference type="AlphaFoldDB" id="A0A7S7NNW1"/>
<feature type="compositionally biased region" description="Pro residues" evidence="1">
    <location>
        <begin position="101"/>
        <end position="111"/>
    </location>
</feature>
<proteinExistence type="predicted"/>
<dbReference type="Proteomes" id="UP000593892">
    <property type="component" value="Chromosome"/>
</dbReference>
<dbReference type="EMBL" id="CP063849">
    <property type="protein sequence ID" value="QOY87019.1"/>
    <property type="molecule type" value="Genomic_DNA"/>
</dbReference>
<evidence type="ECO:0000313" key="2">
    <source>
        <dbReference type="EMBL" id="QOY87019.1"/>
    </source>
</evidence>
<reference evidence="2 3" key="1">
    <citation type="submission" date="2020-10" db="EMBL/GenBank/DDBJ databases">
        <title>Complete genome sequence of Paludibaculum fermentans P105T, a facultatively anaerobic acidobacterium capable of dissimilatory Fe(III) reduction.</title>
        <authorList>
            <person name="Dedysh S.N."/>
            <person name="Beletsky A.V."/>
            <person name="Kulichevskaya I.S."/>
            <person name="Mardanov A.V."/>
            <person name="Ravin N.V."/>
        </authorList>
    </citation>
    <scope>NUCLEOTIDE SEQUENCE [LARGE SCALE GENOMIC DNA]</scope>
    <source>
        <strain evidence="2 3">P105</strain>
    </source>
</reference>
<keyword evidence="3" id="KW-1185">Reference proteome</keyword>
<dbReference type="KEGG" id="pfer:IRI77_30265"/>
<gene>
    <name evidence="2" type="ORF">IRI77_30265</name>
</gene>
<name>A0A7S7NNW1_PALFE</name>
<accession>A0A7S7NNW1</accession>
<evidence type="ECO:0000256" key="1">
    <source>
        <dbReference type="SAM" id="MobiDB-lite"/>
    </source>
</evidence>
<evidence type="ECO:0000313" key="3">
    <source>
        <dbReference type="Proteomes" id="UP000593892"/>
    </source>
</evidence>
<dbReference type="RefSeq" id="WP_194448688.1">
    <property type="nucleotide sequence ID" value="NZ_CP063849.1"/>
</dbReference>
<feature type="region of interest" description="Disordered" evidence="1">
    <location>
        <begin position="87"/>
        <end position="113"/>
    </location>
</feature>
<sequence length="360" mass="40928">MSLRSLLVFCLAAALTFGQGMRLTVGQLKSFLRSSIQLKHPDKQVADYLKNVKLTEQFTARDLEEMQGEGIGARTSEALQALVTSTAAMSKPPKDPVVAKAPPPPPMPPPSSEEQAKVIEEAREVALNYTKRLPDFICTQVTQRYVDPSGLEMFHMVDRVIERLSYFEQKENYKLISVNGNLTEMDRDKLGGATSSGEFGSMLREIFEPSTEAEFHWERWAKLRGNLVHVYSYRVSQSHSKWHVSWQRQMEIVPGYKGLLYVDKTTPIVLRVTLEAENIPVSFPIQVATTMLDYDFTSISNNQFLLPLRSEMQMREGKILVKNEVQFRNYRKFGAESSITFDTSADPIPEDKLKEKPPQQ</sequence>
<protein>
    <submittedName>
        <fullName evidence="2">Uncharacterized protein</fullName>
    </submittedName>
</protein>